<protein>
    <submittedName>
        <fullName evidence="2">Uncharacterized protein</fullName>
    </submittedName>
</protein>
<comment type="caution">
    <text evidence="2">The sequence shown here is derived from an EMBL/GenBank/DDBJ whole genome shotgun (WGS) entry which is preliminary data.</text>
</comment>
<dbReference type="Proteomes" id="UP001445076">
    <property type="component" value="Unassembled WGS sequence"/>
</dbReference>
<organism evidence="2 3">
    <name type="scientific">Cherax quadricarinatus</name>
    <name type="common">Australian red claw crayfish</name>
    <dbReference type="NCBI Taxonomy" id="27406"/>
    <lineage>
        <taxon>Eukaryota</taxon>
        <taxon>Metazoa</taxon>
        <taxon>Ecdysozoa</taxon>
        <taxon>Arthropoda</taxon>
        <taxon>Crustacea</taxon>
        <taxon>Multicrustacea</taxon>
        <taxon>Malacostraca</taxon>
        <taxon>Eumalacostraca</taxon>
        <taxon>Eucarida</taxon>
        <taxon>Decapoda</taxon>
        <taxon>Pleocyemata</taxon>
        <taxon>Astacidea</taxon>
        <taxon>Parastacoidea</taxon>
        <taxon>Parastacidae</taxon>
        <taxon>Cherax</taxon>
    </lineage>
</organism>
<keyword evidence="3" id="KW-1185">Reference proteome</keyword>
<feature type="compositionally biased region" description="Basic residues" evidence="1">
    <location>
        <begin position="97"/>
        <end position="109"/>
    </location>
</feature>
<dbReference type="AlphaFoldDB" id="A0AAW0VQX8"/>
<accession>A0AAW0VQX8</accession>
<proteinExistence type="predicted"/>
<feature type="region of interest" description="Disordered" evidence="1">
    <location>
        <begin position="53"/>
        <end position="109"/>
    </location>
</feature>
<evidence type="ECO:0000313" key="2">
    <source>
        <dbReference type="EMBL" id="KAK8719469.1"/>
    </source>
</evidence>
<gene>
    <name evidence="2" type="ORF">OTU49_014014</name>
</gene>
<feature type="compositionally biased region" description="Polar residues" evidence="1">
    <location>
        <begin position="83"/>
        <end position="96"/>
    </location>
</feature>
<feature type="non-terminal residue" evidence="2">
    <location>
        <position position="109"/>
    </location>
</feature>
<evidence type="ECO:0000256" key="1">
    <source>
        <dbReference type="SAM" id="MobiDB-lite"/>
    </source>
</evidence>
<feature type="non-terminal residue" evidence="2">
    <location>
        <position position="1"/>
    </location>
</feature>
<dbReference type="EMBL" id="JARKIK010002054">
    <property type="protein sequence ID" value="KAK8719469.1"/>
    <property type="molecule type" value="Genomic_DNA"/>
</dbReference>
<evidence type="ECO:0000313" key="3">
    <source>
        <dbReference type="Proteomes" id="UP001445076"/>
    </source>
</evidence>
<name>A0AAW0VQX8_CHEQU</name>
<sequence length="109" mass="12742">PGTIAEREHRKWEAAVSIPNNPYAPERLVQRLSHTHISEHIPPPRRAISIEFPEESGQELDPSLRDGVPPTPDLNRYSRDYYVTSTTGRRTSSLNFRHQKSHHYHHHHR</sequence>
<reference evidence="2 3" key="1">
    <citation type="journal article" date="2024" name="BMC Genomics">
        <title>Genome assembly of redclaw crayfish (Cherax quadricarinatus) provides insights into its immune adaptation and hypoxia tolerance.</title>
        <authorList>
            <person name="Liu Z."/>
            <person name="Zheng J."/>
            <person name="Li H."/>
            <person name="Fang K."/>
            <person name="Wang S."/>
            <person name="He J."/>
            <person name="Zhou D."/>
            <person name="Weng S."/>
            <person name="Chi M."/>
            <person name="Gu Z."/>
            <person name="He J."/>
            <person name="Li F."/>
            <person name="Wang M."/>
        </authorList>
    </citation>
    <scope>NUCLEOTIDE SEQUENCE [LARGE SCALE GENOMIC DNA]</scope>
    <source>
        <strain evidence="2">ZL_2023a</strain>
    </source>
</reference>